<organism evidence="1 2">
    <name type="scientific">Polaribacter glomeratus</name>
    <dbReference type="NCBI Taxonomy" id="102"/>
    <lineage>
        <taxon>Bacteria</taxon>
        <taxon>Pseudomonadati</taxon>
        <taxon>Bacteroidota</taxon>
        <taxon>Flavobacteriia</taxon>
        <taxon>Flavobacteriales</taxon>
        <taxon>Flavobacteriaceae</taxon>
    </lineage>
</organism>
<dbReference type="RefSeq" id="WP_105020027.1">
    <property type="nucleotide sequence ID" value="NZ_MSCM01000001.1"/>
</dbReference>
<gene>
    <name evidence="1" type="ORF">BTO16_02155</name>
</gene>
<evidence type="ECO:0000313" key="1">
    <source>
        <dbReference type="EMBL" id="PQJ81453.1"/>
    </source>
</evidence>
<dbReference type="EMBL" id="MSCM01000001">
    <property type="protein sequence ID" value="PQJ81453.1"/>
    <property type="molecule type" value="Genomic_DNA"/>
</dbReference>
<sequence>MNVRGIQLSNGFIESLHNELLVTFSKHYGVELKTLTVFQLYGFGNFNEKEPNLKGFIIEKTTKWINGKYIYNKVREVQKGNSKNVKMRRDYLSLLIIAAGYDNYKQYLKESLYISDATREAEGGNIEDDSTNENALYYVGYYVENEQYFIKSKFTIHKMKTVSWEILYWERNSKPIFYTYYGKCVPTGESALSFYFNKENSSLNKECFVNLFYGNNMQSKPILLGAYCGFNRNNGPVIGKLILEQVNDKETQDIKVRSTEVNPIFHHYLYSQRMEVENILPHKDSDLSVSVNRLEIVNFLIGDYFGFYLDENNYLIPINFIVHNDLGELTLKINNKSFKGIGRINKTENYLISEFSEKNNSYSQFSIQIKPLEKDLFKSYILVYSGADVLSGKVLLWKNNSALEALLEANKGFYLNISDVDATIEKKIEQYLKEKVI</sequence>
<proteinExistence type="predicted"/>
<dbReference type="OrthoDB" id="974318at2"/>
<protein>
    <submittedName>
        <fullName evidence="1">Uncharacterized protein</fullName>
    </submittedName>
</protein>
<keyword evidence="2" id="KW-1185">Reference proteome</keyword>
<dbReference type="Proteomes" id="UP000239068">
    <property type="component" value="Unassembled WGS sequence"/>
</dbReference>
<evidence type="ECO:0000313" key="2">
    <source>
        <dbReference type="Proteomes" id="UP000239068"/>
    </source>
</evidence>
<comment type="caution">
    <text evidence="1">The sequence shown here is derived from an EMBL/GenBank/DDBJ whole genome shotgun (WGS) entry which is preliminary data.</text>
</comment>
<accession>A0A2S7WV33</accession>
<name>A0A2S7WV33_9FLAO</name>
<dbReference type="AlphaFoldDB" id="A0A2S7WV33"/>
<reference evidence="1 2" key="1">
    <citation type="submission" date="2016-12" db="EMBL/GenBank/DDBJ databases">
        <title>Trade-off between light-utilization and light-protection in marine flavobacteria.</title>
        <authorList>
            <person name="Kumagai Y."/>
            <person name="Yoshizawa S."/>
            <person name="Kogure K."/>
            <person name="Iwasaki W."/>
        </authorList>
    </citation>
    <scope>NUCLEOTIDE SEQUENCE [LARGE SCALE GENOMIC DNA]</scope>
    <source>
        <strain evidence="1 2">ATCC 43844</strain>
    </source>
</reference>